<dbReference type="GO" id="GO:0005634">
    <property type="term" value="C:nucleus"/>
    <property type="evidence" value="ECO:0007669"/>
    <property type="project" value="TreeGrafter"/>
</dbReference>
<dbReference type="InterPro" id="IPR050863">
    <property type="entry name" value="CenT-Element_Derived"/>
</dbReference>
<comment type="caution">
    <text evidence="2">The sequence shown here is derived from an EMBL/GenBank/DDBJ whole genome shotgun (WGS) entry which is preliminary data.</text>
</comment>
<dbReference type="EMBL" id="CAJVPV010014865">
    <property type="protein sequence ID" value="CAG8688506.1"/>
    <property type="molecule type" value="Genomic_DNA"/>
</dbReference>
<protein>
    <submittedName>
        <fullName evidence="2">2668_t:CDS:1</fullName>
    </submittedName>
</protein>
<accession>A0A9N9HHP0</accession>
<reference evidence="2" key="1">
    <citation type="submission" date="2021-06" db="EMBL/GenBank/DDBJ databases">
        <authorList>
            <person name="Kallberg Y."/>
            <person name="Tangrot J."/>
            <person name="Rosling A."/>
        </authorList>
    </citation>
    <scope>NUCLEOTIDE SEQUENCE</scope>
    <source>
        <strain evidence="2">CL551</strain>
    </source>
</reference>
<gene>
    <name evidence="2" type="ORF">AMORRO_LOCUS11537</name>
</gene>
<dbReference type="PANTHER" id="PTHR19303">
    <property type="entry name" value="TRANSPOSON"/>
    <property type="match status" value="1"/>
</dbReference>
<dbReference type="PANTHER" id="PTHR19303:SF73">
    <property type="entry name" value="PROTEIN PDC2"/>
    <property type="match status" value="1"/>
</dbReference>
<dbReference type="OrthoDB" id="2439524at2759"/>
<evidence type="ECO:0000313" key="3">
    <source>
        <dbReference type="Proteomes" id="UP000789342"/>
    </source>
</evidence>
<name>A0A9N9HHP0_9GLOM</name>
<organism evidence="2 3">
    <name type="scientific">Acaulospora morrowiae</name>
    <dbReference type="NCBI Taxonomy" id="94023"/>
    <lineage>
        <taxon>Eukaryota</taxon>
        <taxon>Fungi</taxon>
        <taxon>Fungi incertae sedis</taxon>
        <taxon>Mucoromycota</taxon>
        <taxon>Glomeromycotina</taxon>
        <taxon>Glomeromycetes</taxon>
        <taxon>Diversisporales</taxon>
        <taxon>Acaulosporaceae</taxon>
        <taxon>Acaulospora</taxon>
    </lineage>
</organism>
<dbReference type="GO" id="GO:0003677">
    <property type="term" value="F:DNA binding"/>
    <property type="evidence" value="ECO:0007669"/>
    <property type="project" value="TreeGrafter"/>
</dbReference>
<dbReference type="InterPro" id="IPR004875">
    <property type="entry name" value="DDE_SF_endonuclease_dom"/>
</dbReference>
<dbReference type="Proteomes" id="UP000789342">
    <property type="component" value="Unassembled WGS sequence"/>
</dbReference>
<evidence type="ECO:0000259" key="1">
    <source>
        <dbReference type="Pfam" id="PF03184"/>
    </source>
</evidence>
<dbReference type="AlphaFoldDB" id="A0A9N9HHP0"/>
<feature type="domain" description="DDE-1" evidence="1">
    <location>
        <begin position="2"/>
        <end position="139"/>
    </location>
</feature>
<feature type="non-terminal residue" evidence="2">
    <location>
        <position position="1"/>
    </location>
</feature>
<dbReference type="Pfam" id="PF03184">
    <property type="entry name" value="DDE_1"/>
    <property type="match status" value="1"/>
</dbReference>
<proteinExistence type="predicted"/>
<sequence length="283" mass="32880">TLPVHYYWNSTSWMQISIFKHWLCKLDEVMRKSCRNILLLVDNASSHKIDDNTTFSNITVHFLPPNCTAHLQPCDAGIIYSFKSQYRKYYCIDRIQKYDNAIAQNQSISNIPQTNIREAIEFVKIAWNQVNTKTITHAWQKTGIIPNNIAVENEDLVLSTNTELIELVNRFPIDREEVRMEASEFVNSEDFISIQDMLTTESIIATIEEKDVLKSEDSPIIKSISHKLAFEHINSLLLYITQDSDSELQVNTTFLSNLKKLKRTIETKQQNMLQQTSILTFYH</sequence>
<keyword evidence="3" id="KW-1185">Reference proteome</keyword>
<evidence type="ECO:0000313" key="2">
    <source>
        <dbReference type="EMBL" id="CAG8688506.1"/>
    </source>
</evidence>